<name>A0ACB8S3Q9_9AGAM</name>
<organism evidence="1 2">
    <name type="scientific">Auriscalpium vulgare</name>
    <dbReference type="NCBI Taxonomy" id="40419"/>
    <lineage>
        <taxon>Eukaryota</taxon>
        <taxon>Fungi</taxon>
        <taxon>Dikarya</taxon>
        <taxon>Basidiomycota</taxon>
        <taxon>Agaricomycotina</taxon>
        <taxon>Agaricomycetes</taxon>
        <taxon>Russulales</taxon>
        <taxon>Auriscalpiaceae</taxon>
        <taxon>Auriscalpium</taxon>
    </lineage>
</organism>
<evidence type="ECO:0000313" key="2">
    <source>
        <dbReference type="Proteomes" id="UP000814033"/>
    </source>
</evidence>
<reference evidence="1" key="1">
    <citation type="submission" date="2021-02" db="EMBL/GenBank/DDBJ databases">
        <authorList>
            <consortium name="DOE Joint Genome Institute"/>
            <person name="Ahrendt S."/>
            <person name="Looney B.P."/>
            <person name="Miyauchi S."/>
            <person name="Morin E."/>
            <person name="Drula E."/>
            <person name="Courty P.E."/>
            <person name="Chicoki N."/>
            <person name="Fauchery L."/>
            <person name="Kohler A."/>
            <person name="Kuo A."/>
            <person name="Labutti K."/>
            <person name="Pangilinan J."/>
            <person name="Lipzen A."/>
            <person name="Riley R."/>
            <person name="Andreopoulos W."/>
            <person name="He G."/>
            <person name="Johnson J."/>
            <person name="Barry K.W."/>
            <person name="Grigoriev I.V."/>
            <person name="Nagy L."/>
            <person name="Hibbett D."/>
            <person name="Henrissat B."/>
            <person name="Matheny P.B."/>
            <person name="Labbe J."/>
            <person name="Martin F."/>
        </authorList>
    </citation>
    <scope>NUCLEOTIDE SEQUENCE</scope>
    <source>
        <strain evidence="1">FP105234-sp</strain>
    </source>
</reference>
<comment type="caution">
    <text evidence="1">The sequence shown here is derived from an EMBL/GenBank/DDBJ whole genome shotgun (WGS) entry which is preliminary data.</text>
</comment>
<accession>A0ACB8S3Q9</accession>
<dbReference type="Proteomes" id="UP000814033">
    <property type="component" value="Unassembled WGS sequence"/>
</dbReference>
<evidence type="ECO:0000313" key="1">
    <source>
        <dbReference type="EMBL" id="KAI0051174.1"/>
    </source>
</evidence>
<dbReference type="EMBL" id="MU275854">
    <property type="protein sequence ID" value="KAI0051174.1"/>
    <property type="molecule type" value="Genomic_DNA"/>
</dbReference>
<proteinExistence type="predicted"/>
<gene>
    <name evidence="1" type="ORF">FA95DRAFT_1602855</name>
</gene>
<reference evidence="1" key="2">
    <citation type="journal article" date="2022" name="New Phytol.">
        <title>Evolutionary transition to the ectomycorrhizal habit in the genomes of a hyperdiverse lineage of mushroom-forming fungi.</title>
        <authorList>
            <person name="Looney B."/>
            <person name="Miyauchi S."/>
            <person name="Morin E."/>
            <person name="Drula E."/>
            <person name="Courty P.E."/>
            <person name="Kohler A."/>
            <person name="Kuo A."/>
            <person name="LaButti K."/>
            <person name="Pangilinan J."/>
            <person name="Lipzen A."/>
            <person name="Riley R."/>
            <person name="Andreopoulos W."/>
            <person name="He G."/>
            <person name="Johnson J."/>
            <person name="Nolan M."/>
            <person name="Tritt A."/>
            <person name="Barry K.W."/>
            <person name="Grigoriev I.V."/>
            <person name="Nagy L.G."/>
            <person name="Hibbett D."/>
            <person name="Henrissat B."/>
            <person name="Matheny P.B."/>
            <person name="Labbe J."/>
            <person name="Martin F.M."/>
        </authorList>
    </citation>
    <scope>NUCLEOTIDE SEQUENCE</scope>
    <source>
        <strain evidence="1">FP105234-sp</strain>
    </source>
</reference>
<protein>
    <submittedName>
        <fullName evidence="1">Benzoquinone reductase</fullName>
    </submittedName>
</protein>
<keyword evidence="2" id="KW-1185">Reference proteome</keyword>
<sequence>MSAPKIAIVIYTTYGHVAKLAEAVKSGVESAGGAATIYQIAETLSPEILAKMHAPAKPDYPVLAPVDLPNFDAFLFGIPTRFGTLPAQWKASISLHSITFWDATSNHWASGALYGKSAGLFFSTATPGGGQEATAIASLSTLAHHGISYVPLGYGPAFPSLTNLNEVRGGSPWGAGVFAGLDGSRQPSALELEIGAIQGKAFYAHVSKK</sequence>